<reference evidence="3 4" key="1">
    <citation type="submission" date="2011-11" db="EMBL/GenBank/DDBJ databases">
        <title>Whole genome shotgun sequence of Gordonia araii NBRC 100433.</title>
        <authorList>
            <person name="Yoshida Y."/>
            <person name="Hosoyama A."/>
            <person name="Tsuchikane K."/>
            <person name="Katsumata H."/>
            <person name="Yamazaki S."/>
            <person name="Fujita N."/>
        </authorList>
    </citation>
    <scope>NUCLEOTIDE SEQUENCE [LARGE SCALE GENOMIC DNA]</scope>
    <source>
        <strain evidence="3 4">NBRC 100433</strain>
    </source>
</reference>
<feature type="region of interest" description="Disordered" evidence="1">
    <location>
        <begin position="104"/>
        <end position="129"/>
    </location>
</feature>
<sequence>MAASIGMAAAPATAAVPVAQVSAGQLATARAAAATSTSTTVMANGVRFAGESVRYVSGPGAAAAAPFRHTVASPDVIGLSTLAGAAIGGVIGFGVGILVSPLVGQSPSASRRSARLQPRRPESVSPFASSGFRCSVRWVRPWPPSRRPSSAR</sequence>
<evidence type="ECO:0000256" key="2">
    <source>
        <dbReference type="SAM" id="Phobius"/>
    </source>
</evidence>
<evidence type="ECO:0000313" key="3">
    <source>
        <dbReference type="EMBL" id="GAB10081.1"/>
    </source>
</evidence>
<dbReference type="AlphaFoldDB" id="G7H2K6"/>
<keyword evidence="2" id="KW-0472">Membrane</keyword>
<keyword evidence="2" id="KW-1133">Transmembrane helix</keyword>
<keyword evidence="4" id="KW-1185">Reference proteome</keyword>
<evidence type="ECO:0000256" key="1">
    <source>
        <dbReference type="SAM" id="MobiDB-lite"/>
    </source>
</evidence>
<protein>
    <submittedName>
        <fullName evidence="3">Uncharacterized protein</fullName>
    </submittedName>
</protein>
<name>G7H2K6_9ACTN</name>
<keyword evidence="2" id="KW-0812">Transmembrane</keyword>
<feature type="transmembrane region" description="Helical" evidence="2">
    <location>
        <begin position="76"/>
        <end position="103"/>
    </location>
</feature>
<gene>
    <name evidence="3" type="ORF">GOARA_051_00250</name>
</gene>
<accession>G7H2K6</accession>
<dbReference type="Proteomes" id="UP000035088">
    <property type="component" value="Unassembled WGS sequence"/>
</dbReference>
<organism evidence="3 4">
    <name type="scientific">Gordonia araii NBRC 100433</name>
    <dbReference type="NCBI Taxonomy" id="1073574"/>
    <lineage>
        <taxon>Bacteria</taxon>
        <taxon>Bacillati</taxon>
        <taxon>Actinomycetota</taxon>
        <taxon>Actinomycetes</taxon>
        <taxon>Mycobacteriales</taxon>
        <taxon>Gordoniaceae</taxon>
        <taxon>Gordonia</taxon>
    </lineage>
</organism>
<proteinExistence type="predicted"/>
<dbReference type="RefSeq" id="WP_007322156.1">
    <property type="nucleotide sequence ID" value="NZ_BAEE01000051.1"/>
</dbReference>
<evidence type="ECO:0000313" key="4">
    <source>
        <dbReference type="Proteomes" id="UP000035088"/>
    </source>
</evidence>
<dbReference type="EMBL" id="BAEE01000051">
    <property type="protein sequence ID" value="GAB10081.1"/>
    <property type="molecule type" value="Genomic_DNA"/>
</dbReference>
<comment type="caution">
    <text evidence="3">The sequence shown here is derived from an EMBL/GenBank/DDBJ whole genome shotgun (WGS) entry which is preliminary data.</text>
</comment>
<dbReference type="STRING" id="1073574.GOARA_051_00250"/>